<evidence type="ECO:0000313" key="2">
    <source>
        <dbReference type="EMBL" id="OQR70091.1"/>
    </source>
</evidence>
<evidence type="ECO:0000256" key="1">
    <source>
        <dbReference type="SAM" id="MobiDB-lite"/>
    </source>
</evidence>
<sequence length="151" mass="16559">MPEHLPTYSLLEQVHFLTIRFVGTFQHFVIHHSCTDVHLNNLPFSRAHIEPRVRLLTGSSQIVALPPKEGGSTGRNFLSVAPPAEHQSECHGDRKLSQQFPCALLNSAEFVSQQLDNRQANPSPSPPPTPEANVCTIQSPSAKSHPILTGS</sequence>
<keyword evidence="3" id="KW-1185">Reference proteome</keyword>
<dbReference type="EMBL" id="MNPL01018559">
    <property type="protein sequence ID" value="OQR70091.1"/>
    <property type="molecule type" value="Genomic_DNA"/>
</dbReference>
<dbReference type="Proteomes" id="UP000192247">
    <property type="component" value="Unassembled WGS sequence"/>
</dbReference>
<dbReference type="InParanoid" id="A0A1V9X9M6"/>
<reference evidence="2 3" key="1">
    <citation type="journal article" date="2017" name="Gigascience">
        <title>Draft genome of the honey bee ectoparasitic mite, Tropilaelaps mercedesae, is shaped by the parasitic life history.</title>
        <authorList>
            <person name="Dong X."/>
            <person name="Armstrong S.D."/>
            <person name="Xia D."/>
            <person name="Makepeace B.L."/>
            <person name="Darby A.C."/>
            <person name="Kadowaki T."/>
        </authorList>
    </citation>
    <scope>NUCLEOTIDE SEQUENCE [LARGE SCALE GENOMIC DNA]</scope>
    <source>
        <strain evidence="2">Wuxi-XJTLU</strain>
    </source>
</reference>
<accession>A0A1V9X9M6</accession>
<comment type="caution">
    <text evidence="2">The sequence shown here is derived from an EMBL/GenBank/DDBJ whole genome shotgun (WGS) entry which is preliminary data.</text>
</comment>
<organism evidence="2 3">
    <name type="scientific">Tropilaelaps mercedesae</name>
    <dbReference type="NCBI Taxonomy" id="418985"/>
    <lineage>
        <taxon>Eukaryota</taxon>
        <taxon>Metazoa</taxon>
        <taxon>Ecdysozoa</taxon>
        <taxon>Arthropoda</taxon>
        <taxon>Chelicerata</taxon>
        <taxon>Arachnida</taxon>
        <taxon>Acari</taxon>
        <taxon>Parasitiformes</taxon>
        <taxon>Mesostigmata</taxon>
        <taxon>Gamasina</taxon>
        <taxon>Dermanyssoidea</taxon>
        <taxon>Laelapidae</taxon>
        <taxon>Tropilaelaps</taxon>
    </lineage>
</organism>
<gene>
    <name evidence="2" type="ORF">BIW11_01743</name>
</gene>
<proteinExistence type="predicted"/>
<protein>
    <submittedName>
        <fullName evidence="2">Phosrestin-2-like</fullName>
    </submittedName>
</protein>
<dbReference type="AlphaFoldDB" id="A0A1V9X9M6"/>
<evidence type="ECO:0000313" key="3">
    <source>
        <dbReference type="Proteomes" id="UP000192247"/>
    </source>
</evidence>
<feature type="region of interest" description="Disordered" evidence="1">
    <location>
        <begin position="116"/>
        <end position="151"/>
    </location>
</feature>
<name>A0A1V9X9M6_9ACAR</name>